<organism evidence="1 2">
    <name type="scientific">Caviibacterium pharyngocola</name>
    <dbReference type="NCBI Taxonomy" id="28159"/>
    <lineage>
        <taxon>Bacteria</taxon>
        <taxon>Pseudomonadati</taxon>
        <taxon>Pseudomonadota</taxon>
        <taxon>Gammaproteobacteria</taxon>
        <taxon>Pasteurellales</taxon>
        <taxon>Pasteurellaceae</taxon>
        <taxon>Caviibacterium</taxon>
    </lineage>
</organism>
<dbReference type="Proteomes" id="UP000230282">
    <property type="component" value="Unassembled WGS sequence"/>
</dbReference>
<gene>
    <name evidence="1" type="ORF">CVP04_09085</name>
</gene>
<dbReference type="AlphaFoldDB" id="A0A2M8RUB8"/>
<reference evidence="1 2" key="1">
    <citation type="submission" date="2017-11" db="EMBL/GenBank/DDBJ databases">
        <title>Reclassification of Bisgaard taxon 5 as Caviibacterium pharyngocola gen. nov., sp. nov.</title>
        <authorList>
            <person name="Christensen H."/>
        </authorList>
    </citation>
    <scope>NUCLEOTIDE SEQUENCE [LARGE SCALE GENOMIC DNA]</scope>
    <source>
        <strain evidence="1 2">7_3</strain>
    </source>
</reference>
<keyword evidence="2" id="KW-1185">Reference proteome</keyword>
<comment type="caution">
    <text evidence="1">The sequence shown here is derived from an EMBL/GenBank/DDBJ whole genome shotgun (WGS) entry which is preliminary data.</text>
</comment>
<protein>
    <submittedName>
        <fullName evidence="1">Uncharacterized protein</fullName>
    </submittedName>
</protein>
<proteinExistence type="predicted"/>
<accession>A0A2M8RUB8</accession>
<sequence length="132" mass="15250">MNTHLRFVFELQAIADLQGNNIQFLAQAESLLTSLEVQNYRVLVQSNQLAQAKALGINVEQITFCNNKADLSQFLHNNQVDYLFLNQFHDFTCDRNQCFTQLVLVDHQDNLLPEPQSLYVNSWQELSALFTE</sequence>
<name>A0A2M8RUB8_9PAST</name>
<evidence type="ECO:0000313" key="1">
    <source>
        <dbReference type="EMBL" id="PJG82479.1"/>
    </source>
</evidence>
<dbReference type="EMBL" id="PHGZ01000020">
    <property type="protein sequence ID" value="PJG82479.1"/>
    <property type="molecule type" value="Genomic_DNA"/>
</dbReference>
<evidence type="ECO:0000313" key="2">
    <source>
        <dbReference type="Proteomes" id="UP000230282"/>
    </source>
</evidence>